<dbReference type="AlphaFoldDB" id="A0A484I6P3"/>
<dbReference type="RefSeq" id="WP_145987990.1">
    <property type="nucleotide sequence ID" value="NZ_LR216287.1"/>
</dbReference>
<name>A0A484I6P3_9ARCH</name>
<keyword evidence="1" id="KW-0251">Elongation factor</keyword>
<dbReference type="KEGG" id="nfn:NFRAN_0529"/>
<dbReference type="OrthoDB" id="4111at2157"/>
<dbReference type="GeneID" id="39420047"/>
<dbReference type="EMBL" id="LR216287">
    <property type="protein sequence ID" value="VFJ12850.1"/>
    <property type="molecule type" value="Genomic_DNA"/>
</dbReference>
<keyword evidence="2" id="KW-1185">Reference proteome</keyword>
<keyword evidence="1" id="KW-0648">Protein biosynthesis</keyword>
<evidence type="ECO:0000313" key="2">
    <source>
        <dbReference type="Proteomes" id="UP000294299"/>
    </source>
</evidence>
<reference evidence="1 2" key="1">
    <citation type="submission" date="2019-02" db="EMBL/GenBank/DDBJ databases">
        <authorList>
            <person name="Lehtovirta-Morley E L."/>
        </authorList>
    </citation>
    <scope>NUCLEOTIDE SEQUENCE [LARGE SCALE GENOMIC DNA]</scope>
    <source>
        <strain evidence="1">NFRAN1</strain>
    </source>
</reference>
<dbReference type="Proteomes" id="UP000294299">
    <property type="component" value="Chromosome NFRAN"/>
</dbReference>
<gene>
    <name evidence="1" type="ORF">NFRAN_0529</name>
</gene>
<evidence type="ECO:0000313" key="1">
    <source>
        <dbReference type="EMBL" id="VFJ12850.1"/>
    </source>
</evidence>
<proteinExistence type="predicted"/>
<dbReference type="GO" id="GO:0003746">
    <property type="term" value="F:translation elongation factor activity"/>
    <property type="evidence" value="ECO:0007669"/>
    <property type="project" value="UniProtKB-KW"/>
</dbReference>
<sequence length="171" mass="19354">MVLKTPICTFDAKTGILCNLCETKLESGQITQADVDSSIILSRLAQKNSLINKMTLISGKEIGNEQVLLLKTSDVRVIRSNESLKEMINKGFGKNVWILEADSNDRRFLENLFHPVHLESVNFVWLPDGSKMTRIVVEKSAFDKMDKNKLETIKKISMAIRKIDLIVESED</sequence>
<accession>A0A484I6P3</accession>
<protein>
    <submittedName>
        <fullName evidence="1">Transcription elongation factor NusA-like protein</fullName>
    </submittedName>
</protein>
<organism evidence="1 2">
    <name type="scientific">Candidatus Nitrosocosmicus franklandianus</name>
    <dbReference type="NCBI Taxonomy" id="1798806"/>
    <lineage>
        <taxon>Archaea</taxon>
        <taxon>Nitrososphaerota</taxon>
        <taxon>Nitrososphaeria</taxon>
        <taxon>Nitrososphaerales</taxon>
        <taxon>Nitrososphaeraceae</taxon>
        <taxon>Candidatus Nitrosocosmicus</taxon>
    </lineage>
</organism>